<feature type="transmembrane region" description="Helical" evidence="2">
    <location>
        <begin position="70"/>
        <end position="92"/>
    </location>
</feature>
<organism evidence="3 4">
    <name type="scientific">Rhodotorula diobovata</name>
    <dbReference type="NCBI Taxonomy" id="5288"/>
    <lineage>
        <taxon>Eukaryota</taxon>
        <taxon>Fungi</taxon>
        <taxon>Dikarya</taxon>
        <taxon>Basidiomycota</taxon>
        <taxon>Pucciniomycotina</taxon>
        <taxon>Microbotryomycetes</taxon>
        <taxon>Sporidiobolales</taxon>
        <taxon>Sporidiobolaceae</taxon>
        <taxon>Rhodotorula</taxon>
    </lineage>
</organism>
<feature type="compositionally biased region" description="Low complexity" evidence="1">
    <location>
        <begin position="222"/>
        <end position="234"/>
    </location>
</feature>
<feature type="region of interest" description="Disordered" evidence="1">
    <location>
        <begin position="1"/>
        <end position="42"/>
    </location>
</feature>
<evidence type="ECO:0000313" key="3">
    <source>
        <dbReference type="EMBL" id="TNY24665.1"/>
    </source>
</evidence>
<evidence type="ECO:0000313" key="4">
    <source>
        <dbReference type="Proteomes" id="UP000311382"/>
    </source>
</evidence>
<feature type="region of interest" description="Disordered" evidence="1">
    <location>
        <begin position="151"/>
        <end position="206"/>
    </location>
</feature>
<evidence type="ECO:0000256" key="1">
    <source>
        <dbReference type="SAM" id="MobiDB-lite"/>
    </source>
</evidence>
<keyword evidence="2" id="KW-0472">Membrane</keyword>
<dbReference type="Proteomes" id="UP000311382">
    <property type="component" value="Unassembled WGS sequence"/>
</dbReference>
<feature type="compositionally biased region" description="Low complexity" evidence="1">
    <location>
        <begin position="184"/>
        <end position="196"/>
    </location>
</feature>
<dbReference type="AlphaFoldDB" id="A0A5C5G6U6"/>
<feature type="region of interest" description="Disordered" evidence="1">
    <location>
        <begin position="218"/>
        <end position="246"/>
    </location>
</feature>
<feature type="compositionally biased region" description="Low complexity" evidence="1">
    <location>
        <begin position="17"/>
        <end position="40"/>
    </location>
</feature>
<reference evidence="3 4" key="1">
    <citation type="submission" date="2019-03" db="EMBL/GenBank/DDBJ databases">
        <title>Rhodosporidium diobovatum UCD-FST 08-225 genome sequencing, assembly, and annotation.</title>
        <authorList>
            <person name="Fakankun I.U."/>
            <person name="Fristensky B."/>
            <person name="Levin D.B."/>
        </authorList>
    </citation>
    <scope>NUCLEOTIDE SEQUENCE [LARGE SCALE GENOMIC DNA]</scope>
    <source>
        <strain evidence="3 4">UCD-FST 08-225</strain>
    </source>
</reference>
<gene>
    <name evidence="3" type="ORF">DMC30DRAFT_385980</name>
</gene>
<sequence length="332" mass="34861">MSDAAAPRPPSEPTENAVSASVLPPASSSDSAPPLAASHPAPVPPRNYSQGPVYLAAPPAYAPNSSVPTFLRTLAALVFVGGSISAAVAWVYKTIIYPRLVVALKARSRLFSIHEAAYSKLFDALKAFTGSTGVARLGGADALEFRRKKREELAERAEEGGAPSDTQEKQEGEKQPLLEKDEAAAGPEADPAQAPEPTLPPTPQVLAPLRSSLSTLNTELKAASAPSASSSSSPHAGGLTNPSNLVQPQGMLMRSLVTLNEYLESETYAASTFHTYRPYGAYGASSGGPTTATGERKALQEVTHNFKADIRSLKGALLNRRNFVRPEVSTSA</sequence>
<proteinExistence type="predicted"/>
<accession>A0A5C5G6U6</accession>
<dbReference type="STRING" id="5288.A0A5C5G6U6"/>
<comment type="caution">
    <text evidence="3">The sequence shown here is derived from an EMBL/GenBank/DDBJ whole genome shotgun (WGS) entry which is preliminary data.</text>
</comment>
<name>A0A5C5G6U6_9BASI</name>
<dbReference type="EMBL" id="SOZI01000001">
    <property type="protein sequence ID" value="TNY24665.1"/>
    <property type="molecule type" value="Genomic_DNA"/>
</dbReference>
<protein>
    <submittedName>
        <fullName evidence="3">Peroxin Pex14/17-penicillium chrysogenum</fullName>
    </submittedName>
</protein>
<keyword evidence="2" id="KW-1133">Transmembrane helix</keyword>
<feature type="compositionally biased region" description="Basic and acidic residues" evidence="1">
    <location>
        <begin position="166"/>
        <end position="183"/>
    </location>
</feature>
<keyword evidence="2" id="KW-0812">Transmembrane</keyword>
<dbReference type="OrthoDB" id="441517at2759"/>
<keyword evidence="4" id="KW-1185">Reference proteome</keyword>
<evidence type="ECO:0000256" key="2">
    <source>
        <dbReference type="SAM" id="Phobius"/>
    </source>
</evidence>